<dbReference type="EMBL" id="AIDT01000004">
    <property type="protein sequence ID" value="EIA14522.1"/>
    <property type="molecule type" value="Genomic_DNA"/>
</dbReference>
<accession>A0ABC9Q1H3</accession>
<dbReference type="FunFam" id="3.30.930.10:FF:000072">
    <property type="entry name" value="Lipoate--protein ligase"/>
    <property type="match status" value="1"/>
</dbReference>
<dbReference type="InterPro" id="IPR019491">
    <property type="entry name" value="Lipoate_protein_ligase_C"/>
</dbReference>
<dbReference type="CDD" id="cd16443">
    <property type="entry name" value="LplA"/>
    <property type="match status" value="1"/>
</dbReference>
<comment type="catalytic activity">
    <reaction evidence="7">
        <text>L-lysyl-[lipoyl-carrier protein] + (R)-lipoate + ATP = N(6)-[(R)-lipoyl]-L-lysyl-[lipoyl-carrier protein] + AMP + diphosphate + H(+)</text>
        <dbReference type="Rhea" id="RHEA:49288"/>
        <dbReference type="Rhea" id="RHEA-COMP:10500"/>
        <dbReference type="Rhea" id="RHEA-COMP:10502"/>
        <dbReference type="ChEBI" id="CHEBI:15378"/>
        <dbReference type="ChEBI" id="CHEBI:29969"/>
        <dbReference type="ChEBI" id="CHEBI:30616"/>
        <dbReference type="ChEBI" id="CHEBI:33019"/>
        <dbReference type="ChEBI" id="CHEBI:83088"/>
        <dbReference type="ChEBI" id="CHEBI:83099"/>
        <dbReference type="ChEBI" id="CHEBI:456215"/>
        <dbReference type="EC" id="6.3.1.20"/>
    </reaction>
</comment>
<name>A0ABC9Q1H3_STAA5</name>
<evidence type="ECO:0000256" key="3">
    <source>
        <dbReference type="ARBA" id="ARBA00012367"/>
    </source>
</evidence>
<proteinExistence type="predicted"/>
<dbReference type="PROSITE" id="PS51733">
    <property type="entry name" value="BPL_LPL_CATALYTIC"/>
    <property type="match status" value="1"/>
</dbReference>
<dbReference type="AlphaFoldDB" id="A0ABC9Q1H3"/>
<evidence type="ECO:0000256" key="5">
    <source>
        <dbReference type="ARBA" id="ARBA00022741"/>
    </source>
</evidence>
<evidence type="ECO:0000313" key="10">
    <source>
        <dbReference type="Proteomes" id="UP000003093"/>
    </source>
</evidence>
<dbReference type="EC" id="6.3.1.20" evidence="3"/>
<dbReference type="Pfam" id="PF21948">
    <property type="entry name" value="LplA-B_cat"/>
    <property type="match status" value="1"/>
</dbReference>
<feature type="domain" description="BPL/LPL catalytic" evidence="8">
    <location>
        <begin position="36"/>
        <end position="227"/>
    </location>
</feature>
<keyword evidence="4" id="KW-0436">Ligase</keyword>
<evidence type="ECO:0000313" key="9">
    <source>
        <dbReference type="EMBL" id="EIA14522.1"/>
    </source>
</evidence>
<reference evidence="9 10" key="1">
    <citation type="journal article" date="2012" name="MBio">
        <title>Identification of a highly transmissible animal-independent Staphylococcus aureus ST398 clone with distinct genomic and cell adhesion properties.</title>
        <authorList>
            <person name="Uhlemann A.C."/>
            <person name="Porcella S.F."/>
            <person name="Trivedi S."/>
            <person name="Sullivan S.B."/>
            <person name="Hafer C."/>
            <person name="Kennedy A.D."/>
            <person name="Barbian K.D."/>
            <person name="McCarthy A.J."/>
            <person name="Street C."/>
            <person name="Hirschberg D.L."/>
            <person name="Lipkin W.I."/>
            <person name="Lindsay J.A."/>
            <person name="DeLeo F.R."/>
            <person name="Lowy F.D."/>
        </authorList>
    </citation>
    <scope>NUCLEOTIDE SEQUENCE [LARGE SCALE GENOMIC DNA]</scope>
    <source>
        <strain evidence="9 10">DR10</strain>
    </source>
</reference>
<keyword evidence="5" id="KW-0547">Nucleotide-binding</keyword>
<comment type="pathway">
    <text evidence="2">Protein modification; protein lipoylation via exogenous pathway; protein N(6)-(lipoyl)lysine from lipoate: step 1/2.</text>
</comment>
<sequence length="345" mass="39571">MERQKMYLIEPIRNGEYITDGAIALAMQVYVNQHIFLDEDILFPYYCDPKVEIGRFQNTAIEVNQDYIDKHSIQVVRRDTGGGAVYVDKGAVNMCCILEQDTSIYGDFQRFYQPAIKALHTLGATDVIQSGRNDLTLNGKKVSGAAMTLLNNRIYGGYSLLLDVNYEAMDEVLKPNRKKIASKGIKSVRARVGHLREALDEKYRDITIEEFKDLMVTQILGIDDIKEAKRYELSDADWEAIQELARKKYKNWDWNYGKSPKYEYNRSERLSSGTVDITISVEQNRIADCRIFGDFFGQGDIKDVEQALQGTKMTREDLTHQLKQLDIVYYFGNVTVESLVEMILS</sequence>
<dbReference type="SUPFAM" id="SSF82649">
    <property type="entry name" value="SufE/NifU"/>
    <property type="match status" value="1"/>
</dbReference>
<dbReference type="Pfam" id="PF10437">
    <property type="entry name" value="Lip_prot_lig_C"/>
    <property type="match status" value="1"/>
</dbReference>
<dbReference type="GO" id="GO:0005524">
    <property type="term" value="F:ATP binding"/>
    <property type="evidence" value="ECO:0007669"/>
    <property type="project" value="UniProtKB-KW"/>
</dbReference>
<evidence type="ECO:0000256" key="6">
    <source>
        <dbReference type="ARBA" id="ARBA00022840"/>
    </source>
</evidence>
<evidence type="ECO:0000256" key="1">
    <source>
        <dbReference type="ARBA" id="ARBA00005085"/>
    </source>
</evidence>
<evidence type="ECO:0000256" key="4">
    <source>
        <dbReference type="ARBA" id="ARBA00022598"/>
    </source>
</evidence>
<evidence type="ECO:0000259" key="8">
    <source>
        <dbReference type="PROSITE" id="PS51733"/>
    </source>
</evidence>
<evidence type="ECO:0000256" key="7">
    <source>
        <dbReference type="ARBA" id="ARBA00048037"/>
    </source>
</evidence>
<dbReference type="Proteomes" id="UP000003093">
    <property type="component" value="Unassembled WGS sequence"/>
</dbReference>
<dbReference type="GO" id="GO:0009249">
    <property type="term" value="P:protein lipoylation"/>
    <property type="evidence" value="ECO:0007669"/>
    <property type="project" value="UniProtKB-ARBA"/>
</dbReference>
<dbReference type="InterPro" id="IPR045864">
    <property type="entry name" value="aa-tRNA-synth_II/BPL/LPL"/>
</dbReference>
<dbReference type="Gene3D" id="3.30.930.10">
    <property type="entry name" value="Bira Bifunctional Protein, Domain 2"/>
    <property type="match status" value="1"/>
</dbReference>
<dbReference type="PANTHER" id="PTHR12561:SF3">
    <property type="entry name" value="LIPOYLTRANSFERASE 1, MITOCHONDRIAL"/>
    <property type="match status" value="1"/>
</dbReference>
<dbReference type="InterPro" id="IPR004562">
    <property type="entry name" value="LipoylTrfase_LipoateP_Ligase"/>
</dbReference>
<dbReference type="GO" id="GO:0016979">
    <property type="term" value="F:lipoate-protein ligase activity"/>
    <property type="evidence" value="ECO:0007669"/>
    <property type="project" value="UniProtKB-EC"/>
</dbReference>
<evidence type="ECO:0000256" key="2">
    <source>
        <dbReference type="ARBA" id="ARBA00005124"/>
    </source>
</evidence>
<dbReference type="SUPFAM" id="SSF55681">
    <property type="entry name" value="Class II aaRS and biotin synthetases"/>
    <property type="match status" value="1"/>
</dbReference>
<dbReference type="PANTHER" id="PTHR12561">
    <property type="entry name" value="LIPOATE-PROTEIN LIGASE"/>
    <property type="match status" value="1"/>
</dbReference>
<organism evidence="9 10">
    <name type="scientific">Staphylococcus aureus subsp. aureus DR10</name>
    <dbReference type="NCBI Taxonomy" id="1155079"/>
    <lineage>
        <taxon>Bacteria</taxon>
        <taxon>Bacillati</taxon>
        <taxon>Bacillota</taxon>
        <taxon>Bacilli</taxon>
        <taxon>Bacillales</taxon>
        <taxon>Staphylococcaceae</taxon>
        <taxon>Staphylococcus</taxon>
    </lineage>
</organism>
<dbReference type="Gene3D" id="3.30.390.50">
    <property type="entry name" value="CO dehydrogenase flavoprotein, C-terminal domain"/>
    <property type="match status" value="1"/>
</dbReference>
<gene>
    <name evidence="9" type="ORF">ST398NM02_0408</name>
</gene>
<dbReference type="InterPro" id="IPR004143">
    <property type="entry name" value="BPL_LPL_catalytic"/>
</dbReference>
<protein>
    <recommendedName>
        <fullName evidence="3">lipoate--protein ligase</fullName>
        <ecNumber evidence="3">6.3.1.20</ecNumber>
    </recommendedName>
</protein>
<comment type="pathway">
    <text evidence="1">Protein modification; protein lipoylation via exogenous pathway; protein N(6)-(lipoyl)lysine from lipoate: step 2/2.</text>
</comment>
<comment type="caution">
    <text evidence="9">The sequence shown here is derived from an EMBL/GenBank/DDBJ whole genome shotgun (WGS) entry which is preliminary data.</text>
</comment>
<dbReference type="NCBIfam" id="TIGR00545">
    <property type="entry name" value="lipoyltrans"/>
    <property type="match status" value="1"/>
</dbReference>
<keyword evidence="6" id="KW-0067">ATP-binding</keyword>